<evidence type="ECO:0000313" key="4">
    <source>
        <dbReference type="EMBL" id="CEK68513.1"/>
    </source>
</evidence>
<dbReference type="GO" id="GO:0016491">
    <property type="term" value="F:oxidoreductase activity"/>
    <property type="evidence" value="ECO:0007669"/>
    <property type="project" value="InterPro"/>
</dbReference>
<dbReference type="InterPro" id="IPR016208">
    <property type="entry name" value="Ald_Oxase/xanthine_DH-like"/>
</dbReference>
<dbReference type="Pfam" id="PF00111">
    <property type="entry name" value="Fer2"/>
    <property type="match status" value="1"/>
</dbReference>
<dbReference type="GO" id="GO:0051537">
    <property type="term" value="F:2 iron, 2 sulfur cluster binding"/>
    <property type="evidence" value="ECO:0007669"/>
    <property type="project" value="UniProtKB-KW"/>
</dbReference>
<dbReference type="InterPro" id="IPR012675">
    <property type="entry name" value="Beta-grasp_dom_sf"/>
</dbReference>
<dbReference type="InterPro" id="IPR006058">
    <property type="entry name" value="2Fe2S_fd_BS"/>
</dbReference>
<sequence>MGIPTTADGASTLVLFVNGKKVEVKNPDPEWTLLEFLRRKLRLTGSKMGCGEGGCGACTVMVSRYDPDVDLIDHIPVNACLAALYNFHGLSVTTVEGIGSVRSKLYPVQ</sequence>
<dbReference type="AlphaFoldDB" id="A0A0B6ZJ40"/>
<dbReference type="FunFam" id="3.10.20.30:FF:000015">
    <property type="entry name" value="Aldehyde oxidase 1"/>
    <property type="match status" value="1"/>
</dbReference>
<dbReference type="GO" id="GO:0005506">
    <property type="term" value="F:iron ion binding"/>
    <property type="evidence" value="ECO:0007669"/>
    <property type="project" value="InterPro"/>
</dbReference>
<protein>
    <recommendedName>
        <fullName evidence="3">2Fe-2S ferredoxin-type domain-containing protein</fullName>
    </recommendedName>
</protein>
<gene>
    <name evidence="4" type="primary">ORF66572</name>
</gene>
<feature type="non-terminal residue" evidence="4">
    <location>
        <position position="109"/>
    </location>
</feature>
<dbReference type="InterPro" id="IPR036010">
    <property type="entry name" value="2Fe-2S_ferredoxin-like_sf"/>
</dbReference>
<dbReference type="SUPFAM" id="SSF54292">
    <property type="entry name" value="2Fe-2S ferredoxin-like"/>
    <property type="match status" value="1"/>
</dbReference>
<keyword evidence="1" id="KW-0479">Metal-binding</keyword>
<dbReference type="InterPro" id="IPR001041">
    <property type="entry name" value="2Fe-2S_ferredoxin-type"/>
</dbReference>
<dbReference type="PANTHER" id="PTHR45444:SF3">
    <property type="entry name" value="XANTHINE DEHYDROGENASE"/>
    <property type="match status" value="1"/>
</dbReference>
<evidence type="ECO:0000256" key="2">
    <source>
        <dbReference type="ARBA" id="ARBA00023014"/>
    </source>
</evidence>
<keyword evidence="1" id="KW-0408">Iron</keyword>
<dbReference type="Gene3D" id="3.10.20.30">
    <property type="match status" value="1"/>
</dbReference>
<dbReference type="PANTHER" id="PTHR45444">
    <property type="entry name" value="XANTHINE DEHYDROGENASE"/>
    <property type="match status" value="1"/>
</dbReference>
<evidence type="ECO:0000259" key="3">
    <source>
        <dbReference type="PROSITE" id="PS51085"/>
    </source>
</evidence>
<organism evidence="4">
    <name type="scientific">Arion vulgaris</name>
    <dbReference type="NCBI Taxonomy" id="1028688"/>
    <lineage>
        <taxon>Eukaryota</taxon>
        <taxon>Metazoa</taxon>
        <taxon>Spiralia</taxon>
        <taxon>Lophotrochozoa</taxon>
        <taxon>Mollusca</taxon>
        <taxon>Gastropoda</taxon>
        <taxon>Heterobranchia</taxon>
        <taxon>Euthyneura</taxon>
        <taxon>Panpulmonata</taxon>
        <taxon>Eupulmonata</taxon>
        <taxon>Stylommatophora</taxon>
        <taxon>Helicina</taxon>
        <taxon>Arionoidea</taxon>
        <taxon>Arionidae</taxon>
        <taxon>Arion</taxon>
    </lineage>
</organism>
<name>A0A0B6ZJ40_9EUPU</name>
<dbReference type="PROSITE" id="PS51085">
    <property type="entry name" value="2FE2S_FER_2"/>
    <property type="match status" value="1"/>
</dbReference>
<reference evidence="4" key="1">
    <citation type="submission" date="2014-12" db="EMBL/GenBank/DDBJ databases">
        <title>Insight into the proteome of Arion vulgaris.</title>
        <authorList>
            <person name="Aradska J."/>
            <person name="Bulat T."/>
            <person name="Smidak R."/>
            <person name="Sarate P."/>
            <person name="Gangsoo J."/>
            <person name="Sialana F."/>
            <person name="Bilban M."/>
            <person name="Lubec G."/>
        </authorList>
    </citation>
    <scope>NUCLEOTIDE SEQUENCE</scope>
    <source>
        <tissue evidence="4">Skin</tissue>
    </source>
</reference>
<evidence type="ECO:0000256" key="1">
    <source>
        <dbReference type="ARBA" id="ARBA00022714"/>
    </source>
</evidence>
<keyword evidence="1" id="KW-0001">2Fe-2S</keyword>
<dbReference type="EMBL" id="HACG01021648">
    <property type="protein sequence ID" value="CEK68513.1"/>
    <property type="molecule type" value="Transcribed_RNA"/>
</dbReference>
<keyword evidence="2" id="KW-0411">Iron-sulfur</keyword>
<accession>A0A0B6ZJ40</accession>
<feature type="domain" description="2Fe-2S ferredoxin-type" evidence="3">
    <location>
        <begin position="11"/>
        <end position="98"/>
    </location>
</feature>
<proteinExistence type="predicted"/>
<dbReference type="PROSITE" id="PS00197">
    <property type="entry name" value="2FE2S_FER_1"/>
    <property type="match status" value="1"/>
</dbReference>